<dbReference type="Pfam" id="PF00708">
    <property type="entry name" value="Acylphosphatase"/>
    <property type="match status" value="1"/>
</dbReference>
<gene>
    <name evidence="9" type="ORF">KDW96_04745</name>
</gene>
<dbReference type="InterPro" id="IPR017968">
    <property type="entry name" value="Acylphosphatase_CS"/>
</dbReference>
<dbReference type="PROSITE" id="PS00150">
    <property type="entry name" value="ACYLPHOSPHATASE_1"/>
    <property type="match status" value="1"/>
</dbReference>
<evidence type="ECO:0000313" key="10">
    <source>
        <dbReference type="Proteomes" id="UP001059672"/>
    </source>
</evidence>
<dbReference type="InterPro" id="IPR036046">
    <property type="entry name" value="Acylphosphatase-like_dom_sf"/>
</dbReference>
<keyword evidence="10" id="KW-1185">Reference proteome</keyword>
<dbReference type="RefSeq" id="WP_255839283.1">
    <property type="nucleotide sequence ID" value="NZ_CP073346.1"/>
</dbReference>
<dbReference type="Gene3D" id="3.30.70.100">
    <property type="match status" value="1"/>
</dbReference>
<protein>
    <recommendedName>
        <fullName evidence="3 5">Acylphosphatase</fullName>
        <ecNumber evidence="2 5">3.6.1.7</ecNumber>
    </recommendedName>
</protein>
<evidence type="ECO:0000256" key="6">
    <source>
        <dbReference type="RuleBase" id="RU000553"/>
    </source>
</evidence>
<feature type="domain" description="Acylphosphatase-like" evidence="8">
    <location>
        <begin position="5"/>
        <end position="91"/>
    </location>
</feature>
<name>A0ABY5H985_9PSED</name>
<dbReference type="PRINTS" id="PR00112">
    <property type="entry name" value="ACYLPHPHTASE"/>
</dbReference>
<dbReference type="PANTHER" id="PTHR47268">
    <property type="entry name" value="ACYLPHOSPHATASE"/>
    <property type="match status" value="1"/>
</dbReference>
<dbReference type="InterPro" id="IPR020456">
    <property type="entry name" value="Acylphosphatase"/>
</dbReference>
<evidence type="ECO:0000259" key="8">
    <source>
        <dbReference type="PROSITE" id="PS51160"/>
    </source>
</evidence>
<dbReference type="EC" id="3.6.1.7" evidence="2 5"/>
<sequence length="91" mass="10049">MSQICVHGYVSGRVQGVYFRQSTVEQAEQLHLNGWVRNLGDGRVEVLAEGDEEAVRTLTAWLQKGPSAAEVSAVELREQPLQGIAGFVLRR</sequence>
<evidence type="ECO:0000256" key="7">
    <source>
        <dbReference type="RuleBase" id="RU004168"/>
    </source>
</evidence>
<dbReference type="PROSITE" id="PS51160">
    <property type="entry name" value="ACYLPHOSPHATASE_3"/>
    <property type="match status" value="1"/>
</dbReference>
<dbReference type="EMBL" id="CP073346">
    <property type="protein sequence ID" value="UTW08634.1"/>
    <property type="molecule type" value="Genomic_DNA"/>
</dbReference>
<dbReference type="Proteomes" id="UP001059672">
    <property type="component" value="Chromosome"/>
</dbReference>
<dbReference type="PANTHER" id="PTHR47268:SF4">
    <property type="entry name" value="ACYLPHOSPHATASE"/>
    <property type="match status" value="1"/>
</dbReference>
<evidence type="ECO:0000313" key="9">
    <source>
        <dbReference type="EMBL" id="UTW08634.1"/>
    </source>
</evidence>
<dbReference type="NCBIfam" id="NF011022">
    <property type="entry name" value="PRK14451.1"/>
    <property type="match status" value="1"/>
</dbReference>
<evidence type="ECO:0000256" key="4">
    <source>
        <dbReference type="ARBA" id="ARBA00047645"/>
    </source>
</evidence>
<feature type="active site" evidence="5">
    <location>
        <position position="20"/>
    </location>
</feature>
<evidence type="ECO:0000256" key="1">
    <source>
        <dbReference type="ARBA" id="ARBA00005614"/>
    </source>
</evidence>
<feature type="active site" evidence="5">
    <location>
        <position position="38"/>
    </location>
</feature>
<dbReference type="SUPFAM" id="SSF54975">
    <property type="entry name" value="Acylphosphatase/BLUF domain-like"/>
    <property type="match status" value="1"/>
</dbReference>
<dbReference type="NCBIfam" id="NF011014">
    <property type="entry name" value="PRK14442.1"/>
    <property type="match status" value="1"/>
</dbReference>
<dbReference type="InterPro" id="IPR001792">
    <property type="entry name" value="Acylphosphatase-like_dom"/>
</dbReference>
<comment type="similarity">
    <text evidence="1 7">Belongs to the acylphosphatase family.</text>
</comment>
<evidence type="ECO:0000256" key="2">
    <source>
        <dbReference type="ARBA" id="ARBA00012150"/>
    </source>
</evidence>
<keyword evidence="5 6" id="KW-0378">Hydrolase</keyword>
<proteinExistence type="inferred from homology"/>
<evidence type="ECO:0000256" key="5">
    <source>
        <dbReference type="PROSITE-ProRule" id="PRU00520"/>
    </source>
</evidence>
<dbReference type="PROSITE" id="PS00151">
    <property type="entry name" value="ACYLPHOSPHATASE_2"/>
    <property type="match status" value="1"/>
</dbReference>
<accession>A0ABY5H985</accession>
<evidence type="ECO:0000256" key="3">
    <source>
        <dbReference type="ARBA" id="ARBA00015991"/>
    </source>
</evidence>
<reference evidence="9" key="1">
    <citation type="submission" date="2021-04" db="EMBL/GenBank/DDBJ databases">
        <title>Oceanospirillales bacteria with DddD are important DMSP degraders in coastal seawater.</title>
        <authorList>
            <person name="Liu J."/>
        </authorList>
    </citation>
    <scope>NUCLEOTIDE SEQUENCE</scope>
    <source>
        <strain evidence="9">D13-4</strain>
    </source>
</reference>
<comment type="catalytic activity">
    <reaction evidence="4 5 6">
        <text>an acyl phosphate + H2O = a carboxylate + phosphate + H(+)</text>
        <dbReference type="Rhea" id="RHEA:14965"/>
        <dbReference type="ChEBI" id="CHEBI:15377"/>
        <dbReference type="ChEBI" id="CHEBI:15378"/>
        <dbReference type="ChEBI" id="CHEBI:29067"/>
        <dbReference type="ChEBI" id="CHEBI:43474"/>
        <dbReference type="ChEBI" id="CHEBI:59918"/>
        <dbReference type="EC" id="3.6.1.7"/>
    </reaction>
</comment>
<organism evidence="9 10">
    <name type="scientific">Pseudomonas benzenivorans</name>
    <dbReference type="NCBI Taxonomy" id="556533"/>
    <lineage>
        <taxon>Bacteria</taxon>
        <taxon>Pseudomonadati</taxon>
        <taxon>Pseudomonadota</taxon>
        <taxon>Gammaproteobacteria</taxon>
        <taxon>Pseudomonadales</taxon>
        <taxon>Pseudomonadaceae</taxon>
        <taxon>Pseudomonas</taxon>
    </lineage>
</organism>